<feature type="transmembrane region" description="Helical" evidence="1">
    <location>
        <begin position="376"/>
        <end position="395"/>
    </location>
</feature>
<dbReference type="GO" id="GO:0003824">
    <property type="term" value="F:catalytic activity"/>
    <property type="evidence" value="ECO:0007669"/>
    <property type="project" value="InterPro"/>
</dbReference>
<feature type="transmembrane region" description="Helical" evidence="1">
    <location>
        <begin position="259"/>
        <end position="279"/>
    </location>
</feature>
<feature type="transmembrane region" description="Helical" evidence="1">
    <location>
        <begin position="76"/>
        <end position="95"/>
    </location>
</feature>
<proteinExistence type="predicted"/>
<dbReference type="AlphaFoldDB" id="A0A919PZR8"/>
<keyword evidence="1" id="KW-1133">Transmembrane helix</keyword>
<feature type="transmembrane region" description="Helical" evidence="1">
    <location>
        <begin position="346"/>
        <end position="364"/>
    </location>
</feature>
<feature type="transmembrane region" description="Helical" evidence="1">
    <location>
        <begin position="153"/>
        <end position="173"/>
    </location>
</feature>
<dbReference type="PANTHER" id="PTHR14859:SF1">
    <property type="entry name" value="PGAP2-INTERACTING PROTEIN"/>
    <property type="match status" value="1"/>
</dbReference>
<dbReference type="EMBL" id="BONQ01000156">
    <property type="protein sequence ID" value="GIG51558.1"/>
    <property type="molecule type" value="Genomic_DNA"/>
</dbReference>
<evidence type="ECO:0000259" key="2">
    <source>
        <dbReference type="Pfam" id="PF03372"/>
    </source>
</evidence>
<evidence type="ECO:0000313" key="4">
    <source>
        <dbReference type="Proteomes" id="UP000660611"/>
    </source>
</evidence>
<organism evidence="3 4">
    <name type="scientific">Dactylosporangium siamense</name>
    <dbReference type="NCBI Taxonomy" id="685454"/>
    <lineage>
        <taxon>Bacteria</taxon>
        <taxon>Bacillati</taxon>
        <taxon>Actinomycetota</taxon>
        <taxon>Actinomycetes</taxon>
        <taxon>Micromonosporales</taxon>
        <taxon>Micromonosporaceae</taxon>
        <taxon>Dactylosporangium</taxon>
    </lineage>
</organism>
<dbReference type="InterPro" id="IPR051916">
    <property type="entry name" value="GPI-anchor_lipid_remodeler"/>
</dbReference>
<feature type="transmembrane region" description="Helical" evidence="1">
    <location>
        <begin position="225"/>
        <end position="247"/>
    </location>
</feature>
<keyword evidence="4" id="KW-1185">Reference proteome</keyword>
<dbReference type="PANTHER" id="PTHR14859">
    <property type="entry name" value="CALCOFLUOR WHITE HYPERSENSITIVE PROTEIN PRECURSOR"/>
    <property type="match status" value="1"/>
</dbReference>
<reference evidence="3" key="1">
    <citation type="submission" date="2021-01" db="EMBL/GenBank/DDBJ databases">
        <title>Whole genome shotgun sequence of Dactylosporangium siamense NBRC 106093.</title>
        <authorList>
            <person name="Komaki H."/>
            <person name="Tamura T."/>
        </authorList>
    </citation>
    <scope>NUCLEOTIDE SEQUENCE</scope>
    <source>
        <strain evidence="3">NBRC 106093</strain>
    </source>
</reference>
<dbReference type="Gene3D" id="3.60.10.10">
    <property type="entry name" value="Endonuclease/exonuclease/phosphatase"/>
    <property type="match status" value="1"/>
</dbReference>
<feature type="transmembrane region" description="Helical" evidence="1">
    <location>
        <begin position="45"/>
        <end position="64"/>
    </location>
</feature>
<dbReference type="InterPro" id="IPR036691">
    <property type="entry name" value="Endo/exonu/phosph_ase_sf"/>
</dbReference>
<dbReference type="Proteomes" id="UP000660611">
    <property type="component" value="Unassembled WGS sequence"/>
</dbReference>
<keyword evidence="1" id="KW-0812">Transmembrane</keyword>
<dbReference type="GO" id="GO:0016020">
    <property type="term" value="C:membrane"/>
    <property type="evidence" value="ECO:0007669"/>
    <property type="project" value="GOC"/>
</dbReference>
<accession>A0A919PZR8</accession>
<gene>
    <name evidence="3" type="ORF">Dsi01nite_095990</name>
</gene>
<feature type="transmembrane region" description="Helical" evidence="1">
    <location>
        <begin position="314"/>
        <end position="334"/>
    </location>
</feature>
<dbReference type="SUPFAM" id="SSF56219">
    <property type="entry name" value="DNase I-like"/>
    <property type="match status" value="1"/>
</dbReference>
<feature type="transmembrane region" description="Helical" evidence="1">
    <location>
        <begin position="185"/>
        <end position="205"/>
    </location>
</feature>
<sequence>MDIWERQRRSGPMLVFGTLLFVDVLRVWLPSTITIFGQAGATPPAHLGGFALLWFVLPFAVVWLWDDRFSDWPRRLLMNGSAVGLAGCRAALLFVHGGQPQLYVASAGVLCGLIWLVVQAMDGAPPVPGVPAGIALAAAGHLALGTVDLTWTGTWWAVVIVALELLAFLVFAIRRPWDVGTLSTGWSTAGPVLFLASVVVLSPAATMVEVSYLAGAPGGDLAGPGVGVSVSAWLGLLFVLPVVAFWRGMIRLSNGMPEVIIIFGVLLVVCVAVYMYVPVHGYGPIFRLAAIGFGAWALGRCLSVTWQGETYRPVLTGLSALGGMLLFAVAAVVYYAAYDLGYPNRWVPVVVAGYVALRASAFAGRGEIVDERDMRWSYVVLSVLMTGLFGLIGLGPTPPERPELRSVRLVAYNIRMGFGLDGTFDPSAAAAAVRQQHPDVVVLSEVDRGWLLNGGHDTLAILARKLGMRYTFAPAADPVWGDAVLTNLPVTSRKSVALSADGAPTGAQALGVTVRAGNREIAVVSTHIQPPAGRAPLTQARQISDFATRFGGDRPTIVAGDLNIQPGDESMDAFASSGFADALAGFRPLPTFPADHPTQQIDHVLVRGGLTASEPAVGSTTASDHAPLAVTLTW</sequence>
<feature type="transmembrane region" description="Helical" evidence="1">
    <location>
        <begin position="130"/>
        <end position="147"/>
    </location>
</feature>
<feature type="transmembrane region" description="Helical" evidence="1">
    <location>
        <begin position="12"/>
        <end position="33"/>
    </location>
</feature>
<protein>
    <recommendedName>
        <fullName evidence="2">Endonuclease/exonuclease/phosphatase domain-containing protein</fullName>
    </recommendedName>
</protein>
<evidence type="ECO:0000256" key="1">
    <source>
        <dbReference type="SAM" id="Phobius"/>
    </source>
</evidence>
<dbReference type="InterPro" id="IPR005135">
    <property type="entry name" value="Endo/exonuclease/phosphatase"/>
</dbReference>
<feature type="transmembrane region" description="Helical" evidence="1">
    <location>
        <begin position="101"/>
        <end position="118"/>
    </location>
</feature>
<dbReference type="Pfam" id="PF03372">
    <property type="entry name" value="Exo_endo_phos"/>
    <property type="match status" value="1"/>
</dbReference>
<name>A0A919PZR8_9ACTN</name>
<comment type="caution">
    <text evidence="3">The sequence shown here is derived from an EMBL/GenBank/DDBJ whole genome shotgun (WGS) entry which is preliminary data.</text>
</comment>
<feature type="transmembrane region" description="Helical" evidence="1">
    <location>
        <begin position="285"/>
        <end position="302"/>
    </location>
</feature>
<feature type="domain" description="Endonuclease/exonuclease/phosphatase" evidence="2">
    <location>
        <begin position="411"/>
        <end position="625"/>
    </location>
</feature>
<evidence type="ECO:0000313" key="3">
    <source>
        <dbReference type="EMBL" id="GIG51558.1"/>
    </source>
</evidence>
<keyword evidence="1" id="KW-0472">Membrane</keyword>
<dbReference type="RefSeq" id="WP_203853166.1">
    <property type="nucleotide sequence ID" value="NZ_BAAAVW010000035.1"/>
</dbReference>
<dbReference type="GO" id="GO:0006506">
    <property type="term" value="P:GPI anchor biosynthetic process"/>
    <property type="evidence" value="ECO:0007669"/>
    <property type="project" value="TreeGrafter"/>
</dbReference>